<dbReference type="InterPro" id="IPR002908">
    <property type="entry name" value="Frataxin/CyaY"/>
</dbReference>
<dbReference type="SUPFAM" id="SSF55387">
    <property type="entry name" value="Frataxin/Nqo15-like"/>
    <property type="match status" value="1"/>
</dbReference>
<protein>
    <recommendedName>
        <fullName evidence="4">Iron-sulfur cluster assembly protein CyaY</fullName>
    </recommendedName>
</protein>
<name>A0ABV2TIL6_9RHOO</name>
<comment type="caution">
    <text evidence="5">The sequence shown here is derived from an EMBL/GenBank/DDBJ whole genome shotgun (WGS) entry which is preliminary data.</text>
</comment>
<evidence type="ECO:0000256" key="1">
    <source>
        <dbReference type="ARBA" id="ARBA00008183"/>
    </source>
</evidence>
<proteinExistence type="inferred from homology"/>
<comment type="similarity">
    <text evidence="1 4">Belongs to the frataxin family.</text>
</comment>
<dbReference type="RefSeq" id="WP_354599840.1">
    <property type="nucleotide sequence ID" value="NZ_JBEWZI010000003.1"/>
</dbReference>
<reference evidence="5 6" key="1">
    <citation type="submission" date="2024-07" db="EMBL/GenBank/DDBJ databases">
        <title>Uliginosibacterium flavum JJ3220;KACC:17644.</title>
        <authorList>
            <person name="Kim M.K."/>
        </authorList>
    </citation>
    <scope>NUCLEOTIDE SEQUENCE [LARGE SCALE GENOMIC DNA]</scope>
    <source>
        <strain evidence="5 6">KACC:17644</strain>
    </source>
</reference>
<dbReference type="InterPro" id="IPR047584">
    <property type="entry name" value="CyaY"/>
</dbReference>
<evidence type="ECO:0000256" key="2">
    <source>
        <dbReference type="ARBA" id="ARBA00022723"/>
    </source>
</evidence>
<dbReference type="InterPro" id="IPR020895">
    <property type="entry name" value="Frataxin_CS"/>
</dbReference>
<dbReference type="PROSITE" id="PS01344">
    <property type="entry name" value="FRATAXIN_1"/>
    <property type="match status" value="1"/>
</dbReference>
<sequence>MDEATFLLETEKLLLQLEAAIETAVEVAGVDVDVDMQAGGILQLVFENDSQIIINRHAVARQVWVAARAGGFHFRPEDGLWLDSRDGRELWVTLAELISQQAGVPVTLTR</sequence>
<evidence type="ECO:0000313" key="6">
    <source>
        <dbReference type="Proteomes" id="UP001549691"/>
    </source>
</evidence>
<dbReference type="EMBL" id="JBEWZI010000003">
    <property type="protein sequence ID" value="MET7013380.1"/>
    <property type="molecule type" value="Genomic_DNA"/>
</dbReference>
<accession>A0ABV2TIL6</accession>
<dbReference type="NCBIfam" id="TIGR03421">
    <property type="entry name" value="FeS_CyaY"/>
    <property type="match status" value="1"/>
</dbReference>
<dbReference type="Gene3D" id="3.30.920.10">
    <property type="entry name" value="Frataxin/CyaY"/>
    <property type="match status" value="1"/>
</dbReference>
<dbReference type="SMART" id="SM01219">
    <property type="entry name" value="Frataxin_Cyay"/>
    <property type="match status" value="1"/>
</dbReference>
<dbReference type="PROSITE" id="PS50810">
    <property type="entry name" value="FRATAXIN_2"/>
    <property type="match status" value="1"/>
</dbReference>
<evidence type="ECO:0000313" key="5">
    <source>
        <dbReference type="EMBL" id="MET7013380.1"/>
    </source>
</evidence>
<evidence type="ECO:0000256" key="4">
    <source>
        <dbReference type="HAMAP-Rule" id="MF_00142"/>
    </source>
</evidence>
<dbReference type="InterPro" id="IPR036524">
    <property type="entry name" value="Frataxin/CyaY_sf"/>
</dbReference>
<gene>
    <name evidence="4 5" type="primary">cyaY</name>
    <name evidence="5" type="ORF">ABXR19_04210</name>
</gene>
<keyword evidence="6" id="KW-1185">Reference proteome</keyword>
<dbReference type="HAMAP" id="MF_00142">
    <property type="entry name" value="CyaY"/>
    <property type="match status" value="1"/>
</dbReference>
<keyword evidence="3 4" id="KW-0408">Iron</keyword>
<dbReference type="Pfam" id="PF01491">
    <property type="entry name" value="Frataxin_Cyay"/>
    <property type="match status" value="1"/>
</dbReference>
<keyword evidence="2 4" id="KW-0479">Metal-binding</keyword>
<organism evidence="5 6">
    <name type="scientific">Uliginosibacterium flavum</name>
    <dbReference type="NCBI Taxonomy" id="1396831"/>
    <lineage>
        <taxon>Bacteria</taxon>
        <taxon>Pseudomonadati</taxon>
        <taxon>Pseudomonadota</taxon>
        <taxon>Betaproteobacteria</taxon>
        <taxon>Rhodocyclales</taxon>
        <taxon>Zoogloeaceae</taxon>
        <taxon>Uliginosibacterium</taxon>
    </lineage>
</organism>
<comment type="function">
    <text evidence="4">Involved in iron-sulfur (Fe-S) cluster assembly. May act as a regulator of Fe-S biogenesis.</text>
</comment>
<evidence type="ECO:0000256" key="3">
    <source>
        <dbReference type="ARBA" id="ARBA00023004"/>
    </source>
</evidence>
<dbReference type="Proteomes" id="UP001549691">
    <property type="component" value="Unassembled WGS sequence"/>
</dbReference>